<proteinExistence type="predicted"/>
<sequence>MTISLLQYISDLKNEIKSWDNELTYYINEITLLNDRINSYLSRSIDEFDFKKLEKFKASNTILLGRAKSLFYEIEGFNDTLILKKNDKKVSTESFDQYQFFKEKLDDFANDFMCIKDQTVRFTISSL</sequence>
<accession>A0ABX8GWE6</accession>
<dbReference type="Proteomes" id="UP000682802">
    <property type="component" value="Chromosome 1"/>
</dbReference>
<organism evidence="1 2">
    <name type="scientific">Flammeovirga kamogawensis</name>
    <dbReference type="NCBI Taxonomy" id="373891"/>
    <lineage>
        <taxon>Bacteria</taxon>
        <taxon>Pseudomonadati</taxon>
        <taxon>Bacteroidota</taxon>
        <taxon>Cytophagia</taxon>
        <taxon>Cytophagales</taxon>
        <taxon>Flammeovirgaceae</taxon>
        <taxon>Flammeovirga</taxon>
    </lineage>
</organism>
<keyword evidence="2" id="KW-1185">Reference proteome</keyword>
<evidence type="ECO:0000313" key="1">
    <source>
        <dbReference type="EMBL" id="QWG07724.1"/>
    </source>
</evidence>
<protein>
    <submittedName>
        <fullName evidence="1">Uncharacterized protein</fullName>
    </submittedName>
</protein>
<reference evidence="1 2" key="1">
    <citation type="submission" date="2021-05" db="EMBL/GenBank/DDBJ databases">
        <title>Comparative genomic studies on the polysaccharide-degrading batcterial strains of the Flammeovirga genus.</title>
        <authorList>
            <person name="Zewei F."/>
            <person name="Zheng Z."/>
            <person name="Yu L."/>
            <person name="Ruyue G."/>
            <person name="Yanhong M."/>
            <person name="Yuanyuan C."/>
            <person name="Jingyan G."/>
            <person name="Wenjun H."/>
        </authorList>
    </citation>
    <scope>NUCLEOTIDE SEQUENCE [LARGE SCALE GENOMIC DNA]</scope>
    <source>
        <strain evidence="1 2">YS10</strain>
    </source>
</reference>
<name>A0ABX8GWE6_9BACT</name>
<dbReference type="EMBL" id="CP076128">
    <property type="protein sequence ID" value="QWG07724.1"/>
    <property type="molecule type" value="Genomic_DNA"/>
</dbReference>
<evidence type="ECO:0000313" key="2">
    <source>
        <dbReference type="Proteomes" id="UP000682802"/>
    </source>
</evidence>
<gene>
    <name evidence="1" type="ORF">KM029_01940</name>
</gene>
<dbReference type="RefSeq" id="WP_144075106.1">
    <property type="nucleotide sequence ID" value="NZ_CP076128.1"/>
</dbReference>